<comment type="cofactor">
    <cofactor evidence="1">
        <name>Mg(2+)</name>
        <dbReference type="ChEBI" id="CHEBI:18420"/>
    </cofactor>
</comment>
<keyword evidence="8" id="KW-0460">Magnesium</keyword>
<dbReference type="Pfam" id="PF08245">
    <property type="entry name" value="Mur_ligase_M"/>
    <property type="match status" value="1"/>
</dbReference>
<comment type="similarity">
    <text evidence="2 11">Belongs to the folylpolyglutamate synthase family.</text>
</comment>
<feature type="domain" description="Mur ligase central" evidence="13">
    <location>
        <begin position="44"/>
        <end position="271"/>
    </location>
</feature>
<sequence length="435" mass="47875">MNYQEALSYLDGLNIFGVRLGLSRIRRLLELLDLPQDRYRTIHVTGTNGKGSVSAMLAGILLRSEIHTGLYTSPHLVSYTERIQVDGQPIGEQEFADCLAVVRGCIDRMEAEGAECPTQFEVLTAMAFYYFAVRRVEYAVIEVGLGGLLDSTNVIVPEVSVITNVSMEHADRCGGTLEGIARHKAGIIKDGVPVVTAASGVPLDIIRHTAEERNSDIFVAGEDFHTNYLSCDGHTQRLEFSSALLGISNEPYELHLLGRHQVENSSVAVMTAALLHNIDSRIRAKTVDEALRLVTWPARFERIDRGRQTVIVDGAHNPAGMMALRDSLDLYFPAEQRVLLLGILRDKDIDSMLDILLRPNDTVVVTTPHSDRAADLLDLSRRAAPHVQHVEAVADNAEALDRALELANGEKLLVMAGSLYLVGGVRQLLERRDAL</sequence>
<evidence type="ECO:0000313" key="14">
    <source>
        <dbReference type="EMBL" id="MSV24930.1"/>
    </source>
</evidence>
<dbReference type="InterPro" id="IPR018109">
    <property type="entry name" value="Folylpolyglutamate_synth_CS"/>
</dbReference>
<dbReference type="InterPro" id="IPR001645">
    <property type="entry name" value="Folylpolyglutamate_synth"/>
</dbReference>
<dbReference type="Proteomes" id="UP000430222">
    <property type="component" value="Unassembled WGS sequence"/>
</dbReference>
<dbReference type="AlphaFoldDB" id="A0A6I2UXS2"/>
<evidence type="ECO:0000256" key="3">
    <source>
        <dbReference type="ARBA" id="ARBA00013025"/>
    </source>
</evidence>
<keyword evidence="4 11" id="KW-0436">Ligase</keyword>
<evidence type="ECO:0000256" key="10">
    <source>
        <dbReference type="ARBA" id="ARBA00047493"/>
    </source>
</evidence>
<dbReference type="Gene3D" id="3.90.190.20">
    <property type="entry name" value="Mur ligase, C-terminal domain"/>
    <property type="match status" value="1"/>
</dbReference>
<dbReference type="InterPro" id="IPR013221">
    <property type="entry name" value="Mur_ligase_cen"/>
</dbReference>
<dbReference type="PANTHER" id="PTHR11136:SF0">
    <property type="entry name" value="DIHYDROFOLATE SYNTHETASE-RELATED"/>
    <property type="match status" value="1"/>
</dbReference>
<evidence type="ECO:0000313" key="15">
    <source>
        <dbReference type="Proteomes" id="UP000430222"/>
    </source>
</evidence>
<dbReference type="InterPro" id="IPR004101">
    <property type="entry name" value="Mur_ligase_C"/>
</dbReference>
<protein>
    <recommendedName>
        <fullName evidence="3">tetrahydrofolate synthase</fullName>
        <ecNumber evidence="3">6.3.2.17</ecNumber>
    </recommendedName>
    <alternativeName>
        <fullName evidence="9">Tetrahydrofolylpolyglutamate synthase</fullName>
    </alternativeName>
</protein>
<evidence type="ECO:0000256" key="7">
    <source>
        <dbReference type="ARBA" id="ARBA00022840"/>
    </source>
</evidence>
<dbReference type="SUPFAM" id="SSF53244">
    <property type="entry name" value="MurD-like peptide ligases, peptide-binding domain"/>
    <property type="match status" value="1"/>
</dbReference>
<dbReference type="PIRSF" id="PIRSF001563">
    <property type="entry name" value="Folylpolyglu_synth"/>
    <property type="match status" value="1"/>
</dbReference>
<comment type="caution">
    <text evidence="14">The sequence shown here is derived from an EMBL/GenBank/DDBJ whole genome shotgun (WGS) entry which is preliminary data.</text>
</comment>
<dbReference type="GO" id="GO:0005524">
    <property type="term" value="F:ATP binding"/>
    <property type="evidence" value="ECO:0007669"/>
    <property type="project" value="UniProtKB-KW"/>
</dbReference>
<evidence type="ECO:0000256" key="9">
    <source>
        <dbReference type="ARBA" id="ARBA00030592"/>
    </source>
</evidence>
<organism evidence="14 15">
    <name type="scientific">Selenomonas montiformis</name>
    <dbReference type="NCBI Taxonomy" id="2652285"/>
    <lineage>
        <taxon>Bacteria</taxon>
        <taxon>Bacillati</taxon>
        <taxon>Bacillota</taxon>
        <taxon>Negativicutes</taxon>
        <taxon>Selenomonadales</taxon>
        <taxon>Selenomonadaceae</taxon>
        <taxon>Selenomonas</taxon>
    </lineage>
</organism>
<dbReference type="Pfam" id="PF02875">
    <property type="entry name" value="Mur_ligase_C"/>
    <property type="match status" value="1"/>
</dbReference>
<dbReference type="PROSITE" id="PS01012">
    <property type="entry name" value="FOLYLPOLYGLU_SYNT_2"/>
    <property type="match status" value="1"/>
</dbReference>
<dbReference type="NCBIfam" id="TIGR01499">
    <property type="entry name" value="folC"/>
    <property type="match status" value="1"/>
</dbReference>
<feature type="domain" description="Mur ligase C-terminal" evidence="12">
    <location>
        <begin position="299"/>
        <end position="418"/>
    </location>
</feature>
<accession>A0A6I2UXS2</accession>
<evidence type="ECO:0000259" key="12">
    <source>
        <dbReference type="Pfam" id="PF02875"/>
    </source>
</evidence>
<comment type="catalytic activity">
    <reaction evidence="10">
        <text>(6S)-5,6,7,8-tetrahydrofolyl-(gamma-L-Glu)(n) + L-glutamate + ATP = (6S)-5,6,7,8-tetrahydrofolyl-(gamma-L-Glu)(n+1) + ADP + phosphate + H(+)</text>
        <dbReference type="Rhea" id="RHEA:10580"/>
        <dbReference type="Rhea" id="RHEA-COMP:14738"/>
        <dbReference type="Rhea" id="RHEA-COMP:14740"/>
        <dbReference type="ChEBI" id="CHEBI:15378"/>
        <dbReference type="ChEBI" id="CHEBI:29985"/>
        <dbReference type="ChEBI" id="CHEBI:30616"/>
        <dbReference type="ChEBI" id="CHEBI:43474"/>
        <dbReference type="ChEBI" id="CHEBI:141005"/>
        <dbReference type="ChEBI" id="CHEBI:456216"/>
        <dbReference type="EC" id="6.3.2.17"/>
    </reaction>
</comment>
<evidence type="ECO:0000256" key="8">
    <source>
        <dbReference type="ARBA" id="ARBA00022842"/>
    </source>
</evidence>
<dbReference type="EC" id="6.3.2.17" evidence="3"/>
<dbReference type="SUPFAM" id="SSF53623">
    <property type="entry name" value="MurD-like peptide ligases, catalytic domain"/>
    <property type="match status" value="1"/>
</dbReference>
<dbReference type="EMBL" id="VUNL01000006">
    <property type="protein sequence ID" value="MSV24930.1"/>
    <property type="molecule type" value="Genomic_DNA"/>
</dbReference>
<evidence type="ECO:0000259" key="13">
    <source>
        <dbReference type="Pfam" id="PF08245"/>
    </source>
</evidence>
<dbReference type="GO" id="GO:0005737">
    <property type="term" value="C:cytoplasm"/>
    <property type="evidence" value="ECO:0007669"/>
    <property type="project" value="TreeGrafter"/>
</dbReference>
<dbReference type="Gene3D" id="3.40.1190.10">
    <property type="entry name" value="Mur-like, catalytic domain"/>
    <property type="match status" value="1"/>
</dbReference>
<dbReference type="GO" id="GO:0008841">
    <property type="term" value="F:dihydrofolate synthase activity"/>
    <property type="evidence" value="ECO:0007669"/>
    <property type="project" value="TreeGrafter"/>
</dbReference>
<dbReference type="InterPro" id="IPR036565">
    <property type="entry name" value="Mur-like_cat_sf"/>
</dbReference>
<dbReference type="FunFam" id="3.40.1190.10:FF:000011">
    <property type="entry name" value="Folylpolyglutamate synthase/dihydrofolate synthase"/>
    <property type="match status" value="1"/>
</dbReference>
<dbReference type="GO" id="GO:0004326">
    <property type="term" value="F:tetrahydrofolylpolyglutamate synthase activity"/>
    <property type="evidence" value="ECO:0007669"/>
    <property type="project" value="UniProtKB-EC"/>
</dbReference>
<evidence type="ECO:0000256" key="2">
    <source>
        <dbReference type="ARBA" id="ARBA00008276"/>
    </source>
</evidence>
<keyword evidence="15" id="KW-1185">Reference proteome</keyword>
<keyword evidence="5" id="KW-0479">Metal-binding</keyword>
<evidence type="ECO:0000256" key="6">
    <source>
        <dbReference type="ARBA" id="ARBA00022741"/>
    </source>
</evidence>
<keyword evidence="6 11" id="KW-0547">Nucleotide-binding</keyword>
<gene>
    <name evidence="14" type="ORF">FYJ78_06990</name>
</gene>
<reference evidence="14 15" key="1">
    <citation type="submission" date="2019-08" db="EMBL/GenBank/DDBJ databases">
        <title>In-depth cultivation of the pig gut microbiome towards novel bacterial diversity and tailored functional studies.</title>
        <authorList>
            <person name="Wylensek D."/>
            <person name="Hitch T.C.A."/>
            <person name="Clavel T."/>
        </authorList>
    </citation>
    <scope>NUCLEOTIDE SEQUENCE [LARGE SCALE GENOMIC DNA]</scope>
    <source>
        <strain evidence="15">WCA-380-WT-3B3</strain>
    </source>
</reference>
<dbReference type="PANTHER" id="PTHR11136">
    <property type="entry name" value="FOLYLPOLYGLUTAMATE SYNTHASE-RELATED"/>
    <property type="match status" value="1"/>
</dbReference>
<name>A0A6I2UXS2_9FIRM</name>
<proteinExistence type="inferred from homology"/>
<evidence type="ECO:0000256" key="4">
    <source>
        <dbReference type="ARBA" id="ARBA00022598"/>
    </source>
</evidence>
<evidence type="ECO:0000256" key="1">
    <source>
        <dbReference type="ARBA" id="ARBA00001946"/>
    </source>
</evidence>
<evidence type="ECO:0000256" key="11">
    <source>
        <dbReference type="PIRNR" id="PIRNR001563"/>
    </source>
</evidence>
<keyword evidence="7 11" id="KW-0067">ATP-binding</keyword>
<dbReference type="RefSeq" id="WP_154620689.1">
    <property type="nucleotide sequence ID" value="NZ_CBCTNG010000017.1"/>
</dbReference>
<evidence type="ECO:0000256" key="5">
    <source>
        <dbReference type="ARBA" id="ARBA00022723"/>
    </source>
</evidence>
<dbReference type="InterPro" id="IPR036615">
    <property type="entry name" value="Mur_ligase_C_dom_sf"/>
</dbReference>
<dbReference type="GO" id="GO:0046872">
    <property type="term" value="F:metal ion binding"/>
    <property type="evidence" value="ECO:0007669"/>
    <property type="project" value="UniProtKB-KW"/>
</dbReference>